<protein>
    <recommendedName>
        <fullName evidence="1">TRADD-like N-terminal domain-containing protein</fullName>
    </recommendedName>
</protein>
<accession>A0A2B4RCD8</accession>
<dbReference type="EMBL" id="LSMT01000781">
    <property type="protein sequence ID" value="PFX14439.1"/>
    <property type="molecule type" value="Genomic_DNA"/>
</dbReference>
<name>A0A2B4RCD8_STYPI</name>
<evidence type="ECO:0000313" key="3">
    <source>
        <dbReference type="Proteomes" id="UP000225706"/>
    </source>
</evidence>
<evidence type="ECO:0000313" key="2">
    <source>
        <dbReference type="EMBL" id="PFX14439.1"/>
    </source>
</evidence>
<sequence>MKTTTLATESGGCQEVHCQRVSATLPTEGGKCDSLQILEELWTDYSSGHLGEMVQNCFVTEKILKELNLTELELKTTVDIEEYNTRKVYIESVALRGQAHLEKREQKAEVEESEKMKGLNRSRDAIVFIRGETLSAHSAGPWMDSARPRKTPGLIVLIHEKF</sequence>
<keyword evidence="3" id="KW-1185">Reference proteome</keyword>
<dbReference type="AlphaFoldDB" id="A0A2B4RCD8"/>
<evidence type="ECO:0000259" key="1">
    <source>
        <dbReference type="Pfam" id="PF20694"/>
    </source>
</evidence>
<dbReference type="OrthoDB" id="120976at2759"/>
<dbReference type="InterPro" id="IPR049341">
    <property type="entry name" value="TRADD-like_N"/>
</dbReference>
<gene>
    <name evidence="2" type="ORF">AWC38_SpisGene21405</name>
</gene>
<proteinExistence type="predicted"/>
<organism evidence="2 3">
    <name type="scientific">Stylophora pistillata</name>
    <name type="common">Smooth cauliflower coral</name>
    <dbReference type="NCBI Taxonomy" id="50429"/>
    <lineage>
        <taxon>Eukaryota</taxon>
        <taxon>Metazoa</taxon>
        <taxon>Cnidaria</taxon>
        <taxon>Anthozoa</taxon>
        <taxon>Hexacorallia</taxon>
        <taxon>Scleractinia</taxon>
        <taxon>Astrocoeniina</taxon>
        <taxon>Pocilloporidae</taxon>
        <taxon>Stylophora</taxon>
    </lineage>
</organism>
<feature type="domain" description="TRADD-like N-terminal" evidence="1">
    <location>
        <begin position="31"/>
        <end position="63"/>
    </location>
</feature>
<dbReference type="Pfam" id="PF20694">
    <property type="entry name" value="TRADD-like_N"/>
    <property type="match status" value="1"/>
</dbReference>
<comment type="caution">
    <text evidence="2">The sequence shown here is derived from an EMBL/GenBank/DDBJ whole genome shotgun (WGS) entry which is preliminary data.</text>
</comment>
<dbReference type="Proteomes" id="UP000225706">
    <property type="component" value="Unassembled WGS sequence"/>
</dbReference>
<reference evidence="3" key="1">
    <citation type="journal article" date="2017" name="bioRxiv">
        <title>Comparative analysis of the genomes of Stylophora pistillata and Acropora digitifera provides evidence for extensive differences between species of corals.</title>
        <authorList>
            <person name="Voolstra C.R."/>
            <person name="Li Y."/>
            <person name="Liew Y.J."/>
            <person name="Baumgarten S."/>
            <person name="Zoccola D."/>
            <person name="Flot J.-F."/>
            <person name="Tambutte S."/>
            <person name="Allemand D."/>
            <person name="Aranda M."/>
        </authorList>
    </citation>
    <scope>NUCLEOTIDE SEQUENCE [LARGE SCALE GENOMIC DNA]</scope>
</reference>